<feature type="compositionally biased region" description="Acidic residues" evidence="1">
    <location>
        <begin position="133"/>
        <end position="146"/>
    </location>
</feature>
<dbReference type="Gene3D" id="3.40.50.1820">
    <property type="entry name" value="alpha/beta hydrolase"/>
    <property type="match status" value="1"/>
</dbReference>
<feature type="chain" id="PRO_5039725428" evidence="2">
    <location>
        <begin position="21"/>
        <end position="537"/>
    </location>
</feature>
<reference evidence="3 4" key="1">
    <citation type="journal article" date="2015" name="Genome Biol. Evol.">
        <title>Characterization of Three Mycobacterium spp. with Potential Use in Bioremediation by Genome Sequencing and Comparative Genomics.</title>
        <authorList>
            <person name="Das S."/>
            <person name="Pettersson B.M."/>
            <person name="Behra P.R."/>
            <person name="Ramesh M."/>
            <person name="Dasgupta S."/>
            <person name="Bhattacharya A."/>
            <person name="Kirsebom L.A."/>
        </authorList>
    </citation>
    <scope>NUCLEOTIDE SEQUENCE [LARGE SCALE GENOMIC DNA]</scope>
    <source>
        <strain evidence="3 4">DSM 43826</strain>
    </source>
</reference>
<gene>
    <name evidence="3" type="ORF">MCHLDSM_04327</name>
</gene>
<feature type="region of interest" description="Disordered" evidence="1">
    <location>
        <begin position="30"/>
        <end position="176"/>
    </location>
</feature>
<evidence type="ECO:0000313" key="4">
    <source>
        <dbReference type="Proteomes" id="UP000036513"/>
    </source>
</evidence>
<evidence type="ECO:0000313" key="3">
    <source>
        <dbReference type="EMBL" id="KMO71738.1"/>
    </source>
</evidence>
<proteinExistence type="predicted"/>
<feature type="compositionally biased region" description="Low complexity" evidence="1">
    <location>
        <begin position="30"/>
        <end position="39"/>
    </location>
</feature>
<accession>A0A0J6VQJ5</accession>
<protein>
    <submittedName>
        <fullName evidence="3">Alpha/beta hydrolase family protein</fullName>
    </submittedName>
</protein>
<dbReference type="AlphaFoldDB" id="A0A0J6VQJ5"/>
<keyword evidence="2" id="KW-0732">Signal</keyword>
<sequence precursor="true">MVDRYRVWLGAGVLAGGVSAAMLAGAGVAAADDGTSSGGQSRASSNAGRTDDAGTTASDTKSDASSETKTDTTSGGKDDPTSDPKADPKGEDAESAASEAAEQEAEEAPEKGSETPPTKTPSSGGKHRAPEGEAPESEAADTETESEAPSTEQQATDEEAPQPAAQPSGRHAVRPAQPSTYALSVDTDLGSSDGAAVMRLAAAQAPPVTPKPTLLEVLNNISTKFYDFYTDAMQFFAGPVRAPFGSTVRVESSTLTIGGHKDVPADWYFPDTDTPAGLIYLQHGFLANASFYSATAAYLAEKTSSVVVVPTLTWNFFDVDNYPLEWPTTGRAIADLFTGDRAALTASARAAGYDGELPTKLVLAGHSAGGGLIAMVGRYMAEAGNIDDLAGLVMFDGVGTLSFLSQDLAKIPLSVPVYNIAADPSRWNWYGDTNRKLDLVRPGMFTGVTIKGGHHADGMQTTAPIVQYFAYLAMGHSSPVDVMANKVLAAGWINDMLEGTRTAGLYNDNASTWDIVTGWWWGQMTKASTRRPHALAV</sequence>
<dbReference type="PATRIC" id="fig|37916.4.peg.4306"/>
<comment type="caution">
    <text evidence="3">The sequence shown here is derived from an EMBL/GenBank/DDBJ whole genome shotgun (WGS) entry which is preliminary data.</text>
</comment>
<evidence type="ECO:0000256" key="1">
    <source>
        <dbReference type="SAM" id="MobiDB-lite"/>
    </source>
</evidence>
<organism evidence="3 4">
    <name type="scientific">Mycolicibacterium chlorophenolicum</name>
    <dbReference type="NCBI Taxonomy" id="37916"/>
    <lineage>
        <taxon>Bacteria</taxon>
        <taxon>Bacillati</taxon>
        <taxon>Actinomycetota</taxon>
        <taxon>Actinomycetes</taxon>
        <taxon>Mycobacteriales</taxon>
        <taxon>Mycobacteriaceae</taxon>
        <taxon>Mycolicibacterium</taxon>
    </lineage>
</organism>
<dbReference type="GO" id="GO:0016787">
    <property type="term" value="F:hydrolase activity"/>
    <property type="evidence" value="ECO:0007669"/>
    <property type="project" value="UniProtKB-KW"/>
</dbReference>
<dbReference type="SUPFAM" id="SSF53474">
    <property type="entry name" value="alpha/beta-Hydrolases"/>
    <property type="match status" value="1"/>
</dbReference>
<dbReference type="RefSeq" id="WP_131722661.1">
    <property type="nucleotide sequence ID" value="NZ_JYNL01000051.1"/>
</dbReference>
<evidence type="ECO:0000256" key="2">
    <source>
        <dbReference type="SAM" id="SignalP"/>
    </source>
</evidence>
<keyword evidence="3" id="KW-0378">Hydrolase</keyword>
<name>A0A0J6VQJ5_9MYCO</name>
<dbReference type="EMBL" id="JYNL01000051">
    <property type="protein sequence ID" value="KMO71738.1"/>
    <property type="molecule type" value="Genomic_DNA"/>
</dbReference>
<keyword evidence="4" id="KW-1185">Reference proteome</keyword>
<feature type="signal peptide" evidence="2">
    <location>
        <begin position="1"/>
        <end position="20"/>
    </location>
</feature>
<dbReference type="STRING" id="37916.MCHLDSM_04327"/>
<dbReference type="Proteomes" id="UP000036513">
    <property type="component" value="Unassembled WGS sequence"/>
</dbReference>
<feature type="compositionally biased region" description="Basic and acidic residues" evidence="1">
    <location>
        <begin position="60"/>
        <end position="92"/>
    </location>
</feature>
<dbReference type="InterPro" id="IPR029058">
    <property type="entry name" value="AB_hydrolase_fold"/>
</dbReference>